<dbReference type="SUPFAM" id="SSF53474">
    <property type="entry name" value="alpha/beta-Hydrolases"/>
    <property type="match status" value="1"/>
</dbReference>
<organism evidence="1 2">
    <name type="scientific">Plasmopara halstedii</name>
    <name type="common">Downy mildew of sunflower</name>
    <dbReference type="NCBI Taxonomy" id="4781"/>
    <lineage>
        <taxon>Eukaryota</taxon>
        <taxon>Sar</taxon>
        <taxon>Stramenopiles</taxon>
        <taxon>Oomycota</taxon>
        <taxon>Peronosporomycetes</taxon>
        <taxon>Peronosporales</taxon>
        <taxon>Peronosporaceae</taxon>
        <taxon>Plasmopara</taxon>
    </lineage>
</organism>
<dbReference type="GO" id="GO:0006508">
    <property type="term" value="P:proteolysis"/>
    <property type="evidence" value="ECO:0007669"/>
    <property type="project" value="UniProtKB-KW"/>
</dbReference>
<dbReference type="InterPro" id="IPR029058">
    <property type="entry name" value="AB_hydrolase_fold"/>
</dbReference>
<keyword evidence="1" id="KW-0645">Protease</keyword>
<dbReference type="Gene3D" id="3.40.50.1820">
    <property type="entry name" value="alpha/beta hydrolase"/>
    <property type="match status" value="1"/>
</dbReference>
<keyword evidence="1" id="KW-0378">Hydrolase</keyword>
<sequence length="310" mass="34287">MRLRHACIEVSAARGVCRTLLAIVATSEDNDNITFDESMVYLHGFPDMSVHPTEVKFASRMAAKLAECWVNQKDRKHVFVTFNFGGVPGSDKELRFTDKRISLEVEDAIVVCKYVRSHFLGGKGKVHTVGLSTGAIVGALLRDKSVSDTVTVIAGLLDMTKGVHFDFNKEQLKQAEKQGWCWKEFYLEENCPLPKNVELSLDGVQATTALTDANAPSKIYIRLDKNYIDEFFEGSLDISKAVSGICLPPLLVIHGDADTDVPHANGEELFAAAADPKSFLLIPKANHMLSNSKHIKIALREIREHVAVLH</sequence>
<dbReference type="OrthoDB" id="431885at2759"/>
<evidence type="ECO:0000313" key="1">
    <source>
        <dbReference type="EMBL" id="CEG38383.1"/>
    </source>
</evidence>
<dbReference type="GeneID" id="36403516"/>
<reference evidence="2" key="1">
    <citation type="submission" date="2014-09" db="EMBL/GenBank/DDBJ databases">
        <authorList>
            <person name="Sharma Rahul"/>
            <person name="Thines Marco"/>
        </authorList>
    </citation>
    <scope>NUCLEOTIDE SEQUENCE [LARGE SCALE GENOMIC DNA]</scope>
</reference>
<protein>
    <submittedName>
        <fullName evidence="1">Serine protease family</fullName>
    </submittedName>
</protein>
<dbReference type="Proteomes" id="UP000054928">
    <property type="component" value="Unassembled WGS sequence"/>
</dbReference>
<dbReference type="AlphaFoldDB" id="A0A0P1ACU0"/>
<dbReference type="RefSeq" id="XP_024574752.1">
    <property type="nucleotide sequence ID" value="XM_024723813.1"/>
</dbReference>
<name>A0A0P1ACU0_PLAHL</name>
<accession>A0A0P1ACU0</accession>
<dbReference type="STRING" id="4781.A0A0P1ACU0"/>
<dbReference type="OMA" id="CWKEFYL"/>
<keyword evidence="2" id="KW-1185">Reference proteome</keyword>
<dbReference type="GO" id="GO:0008233">
    <property type="term" value="F:peptidase activity"/>
    <property type="evidence" value="ECO:0007669"/>
    <property type="project" value="UniProtKB-KW"/>
</dbReference>
<evidence type="ECO:0000313" key="2">
    <source>
        <dbReference type="Proteomes" id="UP000054928"/>
    </source>
</evidence>
<dbReference type="EMBL" id="CCYD01000321">
    <property type="protein sequence ID" value="CEG38383.1"/>
    <property type="molecule type" value="Genomic_DNA"/>
</dbReference>
<proteinExistence type="predicted"/>